<dbReference type="InParanoid" id="D2VY12"/>
<organism evidence="4">
    <name type="scientific">Naegleria gruberi</name>
    <name type="common">Amoeba</name>
    <dbReference type="NCBI Taxonomy" id="5762"/>
    <lineage>
        <taxon>Eukaryota</taxon>
        <taxon>Discoba</taxon>
        <taxon>Heterolobosea</taxon>
        <taxon>Tetramitia</taxon>
        <taxon>Eutetramitia</taxon>
        <taxon>Vahlkampfiidae</taxon>
        <taxon>Naegleria</taxon>
    </lineage>
</organism>
<evidence type="ECO:0000313" key="3">
    <source>
        <dbReference type="EMBL" id="EFC38285.1"/>
    </source>
</evidence>
<reference evidence="3 4" key="1">
    <citation type="journal article" date="2010" name="Cell">
        <title>The genome of Naegleria gruberi illuminates early eukaryotic versatility.</title>
        <authorList>
            <person name="Fritz-Laylin L.K."/>
            <person name="Prochnik S.E."/>
            <person name="Ginger M.L."/>
            <person name="Dacks J.B."/>
            <person name="Carpenter M.L."/>
            <person name="Field M.C."/>
            <person name="Kuo A."/>
            <person name="Paredez A."/>
            <person name="Chapman J."/>
            <person name="Pham J."/>
            <person name="Shu S."/>
            <person name="Neupane R."/>
            <person name="Cipriano M."/>
            <person name="Mancuso J."/>
            <person name="Tu H."/>
            <person name="Salamov A."/>
            <person name="Lindquist E."/>
            <person name="Shapiro H."/>
            <person name="Lucas S."/>
            <person name="Grigoriev I.V."/>
            <person name="Cande W.Z."/>
            <person name="Fulton C."/>
            <person name="Rokhsar D.S."/>
            <person name="Dawson S.C."/>
        </authorList>
    </citation>
    <scope>NUCLEOTIDE SEQUENCE [LARGE SCALE GENOMIC DNA]</scope>
    <source>
        <strain evidence="3 4">NEG-M</strain>
    </source>
</reference>
<dbReference type="Proteomes" id="UP000006671">
    <property type="component" value="Unassembled WGS sequence"/>
</dbReference>
<name>D2VY12_NAEGR</name>
<dbReference type="RefSeq" id="XP_002671029.1">
    <property type="nucleotide sequence ID" value="XM_002670983.1"/>
</dbReference>
<evidence type="ECO:0000256" key="1">
    <source>
        <dbReference type="SAM" id="MobiDB-lite"/>
    </source>
</evidence>
<keyword evidence="4" id="KW-1185">Reference proteome</keyword>
<sequence length="848" mass="100311">MNFYNESTTKEHQKKMQEPSTTGTLHDEPKNHHQETSQDEAMLVDSSSSSSFFFPFRNLLPEIQDYVSDFLDPKTMLEAMLVDQQFYFRVVNSNLYKAFRVINLLQYSSTIREMNDFNELPSDDKLMRSVVHYLLGKFKFLKADCLNYYCRIHLKNLEDCPESLLKNIDKCLAIVIQNFKVYDTRSLKKAHLRQSHSEYHLFQKEYGIWNELIDLLELSVSQGEIIPQLYERIEESITFPRGPKEIDQYGPTDYPEFDNVKKKLYVDKTKDQWLSKFLSSIKNNSIYYLLARLSLIPFQNLPEDLKSNKDFVIFFLNHFREIFYHGSKMPTHKKLQNFEKITLHPSLIQDKDVIMEAFLTNDDRVYGPVFETSCYGVIENKVLDKRDYEFLGRVFKTIPDGLKFMAEYNIKSAQKYTYTENDFSEIIKLAPSTFGNIPIEWRHFEKHPELCKSAISLLGENFTSVICDNTVPLEVQANLFKLACQNLKNKEVYQPTLYKHLHTELREDTELMKQIVPIYPTICKNFRNTWLENEMELILEAAPYFPVLDQLFIYSCRKNFRSETTWEIKHDEINTVKNKQIERKKCTPDFLTTNLEFAKRTLKAFPYQLQRFSKEIQDNNEICNIIVESGCDMTVIPMFYNKVMKNIEWIKKSIEFGTNIFMFDEKVYNNPELFKIAVRNFPKILVMSEKFQKDREMVLYTIECCKYLRNESPKYLCFENIDQSIIDEEIVERAIMETPTFVDINNLPPRFKLNSKLAKATLLKYPNSYVHFPDHLKEDLEIAELAVRANANNLNELPKHLKQNRDFFLLAISRGYNYNKTGIMFPPLETDPIKWKYHDQKSMVIVLE</sequence>
<dbReference type="Pfam" id="PF13475">
    <property type="entry name" value="DUF4116"/>
    <property type="match status" value="1"/>
</dbReference>
<dbReference type="OrthoDB" id="10256854at2759"/>
<gene>
    <name evidence="3" type="ORF">NAEGRDRAFT_59552</name>
</gene>
<feature type="region of interest" description="Disordered" evidence="1">
    <location>
        <begin position="1"/>
        <end position="41"/>
    </location>
</feature>
<dbReference type="KEGG" id="ngr:NAEGRDRAFT_59552"/>
<dbReference type="AlphaFoldDB" id="D2VY12"/>
<dbReference type="EMBL" id="GG738909">
    <property type="protein sequence ID" value="EFC38285.1"/>
    <property type="molecule type" value="Genomic_DNA"/>
</dbReference>
<dbReference type="GeneID" id="8857797"/>
<dbReference type="VEuPathDB" id="AmoebaDB:NAEGRDRAFT_59552"/>
<dbReference type="OMA" id="WINQVEY"/>
<dbReference type="InterPro" id="IPR025197">
    <property type="entry name" value="DUF4116"/>
</dbReference>
<proteinExistence type="predicted"/>
<feature type="domain" description="DUF4116" evidence="2">
    <location>
        <begin position="758"/>
        <end position="802"/>
    </location>
</feature>
<feature type="compositionally biased region" description="Basic and acidic residues" evidence="1">
    <location>
        <begin position="8"/>
        <end position="17"/>
    </location>
</feature>
<accession>D2VY12</accession>
<protein>
    <submittedName>
        <fullName evidence="3">Predicted protein</fullName>
    </submittedName>
</protein>
<evidence type="ECO:0000313" key="4">
    <source>
        <dbReference type="Proteomes" id="UP000006671"/>
    </source>
</evidence>
<evidence type="ECO:0000259" key="2">
    <source>
        <dbReference type="Pfam" id="PF13475"/>
    </source>
</evidence>
<feature type="compositionally biased region" description="Basic and acidic residues" evidence="1">
    <location>
        <begin position="25"/>
        <end position="36"/>
    </location>
</feature>